<dbReference type="InterPro" id="IPR051008">
    <property type="entry name" value="Telomere_Capping_Maintenance"/>
</dbReference>
<evidence type="ECO:0000256" key="3">
    <source>
        <dbReference type="ARBA" id="ARBA00022505"/>
    </source>
</evidence>
<dbReference type="PANTHER" id="PTHR35518:SF2">
    <property type="entry name" value="MAINTENANCE OF TELOMERE CAPPING PROTEIN 6"/>
    <property type="match status" value="1"/>
</dbReference>
<evidence type="ECO:0000259" key="17">
    <source>
        <dbReference type="PROSITE" id="PS50041"/>
    </source>
</evidence>
<protein>
    <recommendedName>
        <fullName evidence="14">Maintenance of telomere capping protein 6</fullName>
    </recommendedName>
</protein>
<keyword evidence="4 16" id="KW-0812">Transmembrane</keyword>
<dbReference type="Pfam" id="PF25506">
    <property type="entry name" value="TIM-barrel_MTC6"/>
    <property type="match status" value="1"/>
</dbReference>
<dbReference type="EMBL" id="ML996692">
    <property type="protein sequence ID" value="KAF2401996.1"/>
    <property type="molecule type" value="Genomic_DNA"/>
</dbReference>
<comment type="cofactor">
    <cofactor evidence="1">
        <name>Mo-molybdopterin</name>
        <dbReference type="ChEBI" id="CHEBI:71302"/>
    </cofactor>
</comment>
<keyword evidence="5" id="KW-0479">Metal-binding</keyword>
<evidence type="ECO:0000256" key="1">
    <source>
        <dbReference type="ARBA" id="ARBA00001924"/>
    </source>
</evidence>
<comment type="function">
    <text evidence="12">May be involved in telomere capping.</text>
</comment>
<feature type="region of interest" description="Disordered" evidence="15">
    <location>
        <begin position="135"/>
        <end position="172"/>
    </location>
</feature>
<comment type="subcellular location">
    <subcellularLocation>
        <location evidence="2">Membrane</location>
        <topology evidence="2">Single-pass type I membrane protein</topology>
    </subcellularLocation>
</comment>
<dbReference type="InterPro" id="IPR057530">
    <property type="entry name" value="TIM-barrel_MTC6"/>
</dbReference>
<feature type="compositionally biased region" description="Low complexity" evidence="15">
    <location>
        <begin position="99"/>
        <end position="118"/>
    </location>
</feature>
<organism evidence="18 19">
    <name type="scientific">Trichodelitschia bisporula</name>
    <dbReference type="NCBI Taxonomy" id="703511"/>
    <lineage>
        <taxon>Eukaryota</taxon>
        <taxon>Fungi</taxon>
        <taxon>Dikarya</taxon>
        <taxon>Ascomycota</taxon>
        <taxon>Pezizomycotina</taxon>
        <taxon>Dothideomycetes</taxon>
        <taxon>Dothideomycetes incertae sedis</taxon>
        <taxon>Phaeotrichales</taxon>
        <taxon>Phaeotrichaceae</taxon>
        <taxon>Trichodelitschia</taxon>
    </lineage>
</organism>
<keyword evidence="11" id="KW-0325">Glycoprotein</keyword>
<keyword evidence="3" id="KW-0500">Molybdenum</keyword>
<dbReference type="GO" id="GO:0016020">
    <property type="term" value="C:membrane"/>
    <property type="evidence" value="ECO:0007669"/>
    <property type="project" value="UniProtKB-SubCell"/>
</dbReference>
<evidence type="ECO:0000256" key="9">
    <source>
        <dbReference type="ARBA" id="ARBA00023004"/>
    </source>
</evidence>
<evidence type="ECO:0000256" key="6">
    <source>
        <dbReference type="ARBA" id="ARBA00022729"/>
    </source>
</evidence>
<comment type="similarity">
    <text evidence="13">Belongs to the MTC6 family.</text>
</comment>
<keyword evidence="6" id="KW-0732">Signal</keyword>
<feature type="compositionally biased region" description="Low complexity" evidence="15">
    <location>
        <begin position="137"/>
        <end position="160"/>
    </location>
</feature>
<dbReference type="PROSITE" id="PS00559">
    <property type="entry name" value="MOLYBDOPTERIN_EUK"/>
    <property type="match status" value="1"/>
</dbReference>
<keyword evidence="9" id="KW-0408">Iron</keyword>
<reference evidence="18" key="1">
    <citation type="journal article" date="2020" name="Stud. Mycol.">
        <title>101 Dothideomycetes genomes: a test case for predicting lifestyles and emergence of pathogens.</title>
        <authorList>
            <person name="Haridas S."/>
            <person name="Albert R."/>
            <person name="Binder M."/>
            <person name="Bloem J."/>
            <person name="Labutti K."/>
            <person name="Salamov A."/>
            <person name="Andreopoulos B."/>
            <person name="Baker S."/>
            <person name="Barry K."/>
            <person name="Bills G."/>
            <person name="Bluhm B."/>
            <person name="Cannon C."/>
            <person name="Castanera R."/>
            <person name="Culley D."/>
            <person name="Daum C."/>
            <person name="Ezra D."/>
            <person name="Gonzalez J."/>
            <person name="Henrissat B."/>
            <person name="Kuo A."/>
            <person name="Liang C."/>
            <person name="Lipzen A."/>
            <person name="Lutzoni F."/>
            <person name="Magnuson J."/>
            <person name="Mondo S."/>
            <person name="Nolan M."/>
            <person name="Ohm R."/>
            <person name="Pangilinan J."/>
            <person name="Park H.-J."/>
            <person name="Ramirez L."/>
            <person name="Alfaro M."/>
            <person name="Sun H."/>
            <person name="Tritt A."/>
            <person name="Yoshinaga Y."/>
            <person name="Zwiers L.-H."/>
            <person name="Turgeon B."/>
            <person name="Goodwin S."/>
            <person name="Spatafora J."/>
            <person name="Crous P."/>
            <person name="Grigoriev I."/>
        </authorList>
    </citation>
    <scope>NUCLEOTIDE SEQUENCE</scope>
    <source>
        <strain evidence="18">CBS 262.69</strain>
    </source>
</reference>
<dbReference type="InterPro" id="IPR001304">
    <property type="entry name" value="C-type_lectin-like"/>
</dbReference>
<evidence type="ECO:0000256" key="7">
    <source>
        <dbReference type="ARBA" id="ARBA00022989"/>
    </source>
</evidence>
<dbReference type="OrthoDB" id="5573651at2759"/>
<feature type="region of interest" description="Disordered" evidence="15">
    <location>
        <begin position="97"/>
        <end position="118"/>
    </location>
</feature>
<evidence type="ECO:0000256" key="12">
    <source>
        <dbReference type="ARBA" id="ARBA00037703"/>
    </source>
</evidence>
<keyword evidence="19" id="KW-1185">Reference proteome</keyword>
<dbReference type="AlphaFoldDB" id="A0A6G1I1K2"/>
<evidence type="ECO:0000256" key="10">
    <source>
        <dbReference type="ARBA" id="ARBA00023136"/>
    </source>
</evidence>
<name>A0A6G1I1K2_9PEZI</name>
<feature type="transmembrane region" description="Helical" evidence="16">
    <location>
        <begin position="554"/>
        <end position="578"/>
    </location>
</feature>
<evidence type="ECO:0000256" key="14">
    <source>
        <dbReference type="ARBA" id="ARBA00039865"/>
    </source>
</evidence>
<keyword evidence="8" id="KW-0560">Oxidoreductase</keyword>
<evidence type="ECO:0000256" key="5">
    <source>
        <dbReference type="ARBA" id="ARBA00022723"/>
    </source>
</evidence>
<accession>A0A6G1I1K2</accession>
<evidence type="ECO:0000256" key="13">
    <source>
        <dbReference type="ARBA" id="ARBA00038159"/>
    </source>
</evidence>
<dbReference type="PANTHER" id="PTHR35518">
    <property type="entry name" value="MAINTENANCE OF TELOMOERE CAPPING"/>
    <property type="match status" value="1"/>
</dbReference>
<keyword evidence="7 16" id="KW-1133">Transmembrane helix</keyword>
<dbReference type="PROSITE" id="PS50041">
    <property type="entry name" value="C_TYPE_LECTIN_2"/>
    <property type="match status" value="1"/>
</dbReference>
<proteinExistence type="inferred from homology"/>
<evidence type="ECO:0000256" key="2">
    <source>
        <dbReference type="ARBA" id="ARBA00004479"/>
    </source>
</evidence>
<evidence type="ECO:0000256" key="15">
    <source>
        <dbReference type="SAM" id="MobiDB-lite"/>
    </source>
</evidence>
<dbReference type="Proteomes" id="UP000799640">
    <property type="component" value="Unassembled WGS sequence"/>
</dbReference>
<evidence type="ECO:0000256" key="11">
    <source>
        <dbReference type="ARBA" id="ARBA00023180"/>
    </source>
</evidence>
<dbReference type="GO" id="GO:0016491">
    <property type="term" value="F:oxidoreductase activity"/>
    <property type="evidence" value="ECO:0007669"/>
    <property type="project" value="UniProtKB-KW"/>
</dbReference>
<feature type="domain" description="C-type lectin" evidence="17">
    <location>
        <begin position="346"/>
        <end position="458"/>
    </location>
</feature>
<keyword evidence="10 16" id="KW-0472">Membrane</keyword>
<sequence length="603" mass="63999">MPQLYRPDPLAELTPPWSTAFLSQRDLALRVPINYVIQPAISLTAACFGDGSYEDVAAGRCLSNLLAAGFRKLFVDLYWDESRRVWSLCPVELSNATRAAGPSSAPSEPASSSVSVTSVQLSNRAAPTPVAVEARQVGSVTSSADGSSSAPGSPQNGTATAPPPPQGTDIVRIGPYQCTSSVDLPILASVLADYLKLTSNTLAAVLTYLTLNLHVASPFNSPLSPGLALNGTSLPTPSELVSEILSQNLSSYLYTPTQLGEDRANLNGSWLSAPADQRPYLTYLETTPDPRGNLFTTSGWPSEGYVEFRRSFRLFAGLGSIDPQLERYNLSGDSETLFPSNIFSFFPSACAPSSSDTSWALAVLPSPYTAAAATNLTTCAFSPFLNSSLSRPASANPSPYVALARGALWSWAPGEPHNSSTSASGTPDRQRCALLDANLSPPRWRVADCAEKHPVACRVGEAGFNWRIAATRTTYRGASAAGVCPSGAAFSVPRTAAENTVLGALVRREGSNGTGDAEAWVDLNALDVEGCWVVGVDGVCPYRSAAGEERQRAVVVPTVAAVIVFLIAALTVFVKCAANRRRERRGRRRRRAGDVWEYEGVPA</sequence>
<gene>
    <name evidence="18" type="ORF">EJ06DRAFT_529134</name>
</gene>
<dbReference type="SUPFAM" id="SSF56436">
    <property type="entry name" value="C-type lectin-like"/>
    <property type="match status" value="1"/>
</dbReference>
<dbReference type="InterPro" id="IPR022407">
    <property type="entry name" value="OxRdtase_Mopterin_BS"/>
</dbReference>
<evidence type="ECO:0000256" key="4">
    <source>
        <dbReference type="ARBA" id="ARBA00022692"/>
    </source>
</evidence>
<dbReference type="GO" id="GO:0043546">
    <property type="term" value="F:molybdopterin cofactor binding"/>
    <property type="evidence" value="ECO:0007669"/>
    <property type="project" value="InterPro"/>
</dbReference>
<evidence type="ECO:0000256" key="8">
    <source>
        <dbReference type="ARBA" id="ARBA00023002"/>
    </source>
</evidence>
<evidence type="ECO:0000313" key="19">
    <source>
        <dbReference type="Proteomes" id="UP000799640"/>
    </source>
</evidence>
<evidence type="ECO:0000256" key="16">
    <source>
        <dbReference type="SAM" id="Phobius"/>
    </source>
</evidence>
<evidence type="ECO:0000313" key="18">
    <source>
        <dbReference type="EMBL" id="KAF2401996.1"/>
    </source>
</evidence>
<dbReference type="GO" id="GO:0046872">
    <property type="term" value="F:metal ion binding"/>
    <property type="evidence" value="ECO:0007669"/>
    <property type="project" value="UniProtKB-KW"/>
</dbReference>
<dbReference type="InterPro" id="IPR016187">
    <property type="entry name" value="CTDL_fold"/>
</dbReference>